<keyword evidence="3" id="KW-0418">Kinase</keyword>
<comment type="caution">
    <text evidence="7">The sequence shown here is derived from an EMBL/GenBank/DDBJ whole genome shotgun (WGS) entry which is preliminary data.</text>
</comment>
<accession>A0AAE4AXG6</accession>
<dbReference type="GO" id="GO:0005524">
    <property type="term" value="F:ATP binding"/>
    <property type="evidence" value="ECO:0007669"/>
    <property type="project" value="UniProtKB-KW"/>
</dbReference>
<dbReference type="EMBL" id="JAUSUZ010000001">
    <property type="protein sequence ID" value="MDQ0366169.1"/>
    <property type="molecule type" value="Genomic_DNA"/>
</dbReference>
<organism evidence="7 8">
    <name type="scientific">Catenuloplanes indicus</name>
    <dbReference type="NCBI Taxonomy" id="137267"/>
    <lineage>
        <taxon>Bacteria</taxon>
        <taxon>Bacillati</taxon>
        <taxon>Actinomycetota</taxon>
        <taxon>Actinomycetes</taxon>
        <taxon>Micromonosporales</taxon>
        <taxon>Micromonosporaceae</taxon>
        <taxon>Catenuloplanes</taxon>
    </lineage>
</organism>
<feature type="domain" description="Maltokinase N-terminal cap" evidence="6">
    <location>
        <begin position="20"/>
        <end position="104"/>
    </location>
</feature>
<dbReference type="RefSeq" id="WP_307239305.1">
    <property type="nucleotide sequence ID" value="NZ_JAUSUZ010000001.1"/>
</dbReference>
<dbReference type="Pfam" id="PF18085">
    <property type="entry name" value="Mak_N_cap"/>
    <property type="match status" value="1"/>
</dbReference>
<evidence type="ECO:0000256" key="5">
    <source>
        <dbReference type="SAM" id="MobiDB-lite"/>
    </source>
</evidence>
<evidence type="ECO:0000256" key="1">
    <source>
        <dbReference type="ARBA" id="ARBA00022679"/>
    </source>
</evidence>
<dbReference type="InterPro" id="IPR040999">
    <property type="entry name" value="Mak_N_cap"/>
</dbReference>
<evidence type="ECO:0000256" key="4">
    <source>
        <dbReference type="ARBA" id="ARBA00022840"/>
    </source>
</evidence>
<evidence type="ECO:0000313" key="7">
    <source>
        <dbReference type="EMBL" id="MDQ0366169.1"/>
    </source>
</evidence>
<protein>
    <recommendedName>
        <fullName evidence="6">Maltokinase N-terminal cap domain-containing protein</fullName>
    </recommendedName>
</protein>
<feature type="region of interest" description="Disordered" evidence="5">
    <location>
        <begin position="135"/>
        <end position="155"/>
    </location>
</feature>
<dbReference type="AlphaFoldDB" id="A0AAE4AXG6"/>
<proteinExistence type="predicted"/>
<keyword evidence="1" id="KW-0808">Transferase</keyword>
<gene>
    <name evidence="7" type="ORF">J2S42_002838</name>
</gene>
<dbReference type="GO" id="GO:0016301">
    <property type="term" value="F:kinase activity"/>
    <property type="evidence" value="ECO:0007669"/>
    <property type="project" value="UniProtKB-KW"/>
</dbReference>
<name>A0AAE4AXG6_9ACTN</name>
<evidence type="ECO:0000256" key="3">
    <source>
        <dbReference type="ARBA" id="ARBA00022777"/>
    </source>
</evidence>
<evidence type="ECO:0000256" key="2">
    <source>
        <dbReference type="ARBA" id="ARBA00022741"/>
    </source>
</evidence>
<keyword evidence="4" id="KW-0067">ATP-binding</keyword>
<dbReference type="Proteomes" id="UP001240236">
    <property type="component" value="Unassembled WGS sequence"/>
</dbReference>
<dbReference type="NCBIfam" id="NF047744">
    <property type="entry name" value="CG0192_rel"/>
    <property type="match status" value="1"/>
</dbReference>
<evidence type="ECO:0000313" key="8">
    <source>
        <dbReference type="Proteomes" id="UP001240236"/>
    </source>
</evidence>
<sequence length="208" mass="22156">MAILHKAQLVPTKLELLNEWLPGRSWFAGYPSPGVERVAAFRFDDPAGVVGVETLLVRHREDRQLHHVPLTYRGAPLAGADEYLLGTSEHSVLGTRWIYDAAGDPVYATALAHAILTGARSADEVIEGVRREPDCRARGTGTASQAPVVHARPSVKDGDPTVITAGGLTLTIARTVDTSGAVPAWADGLERLEAETGGVPFTLATVHI</sequence>
<keyword evidence="8" id="KW-1185">Reference proteome</keyword>
<reference evidence="7 8" key="1">
    <citation type="submission" date="2023-07" db="EMBL/GenBank/DDBJ databases">
        <title>Sequencing the genomes of 1000 actinobacteria strains.</title>
        <authorList>
            <person name="Klenk H.-P."/>
        </authorList>
    </citation>
    <scope>NUCLEOTIDE SEQUENCE [LARGE SCALE GENOMIC DNA]</scope>
    <source>
        <strain evidence="7 8">DSM 44709</strain>
    </source>
</reference>
<evidence type="ECO:0000259" key="6">
    <source>
        <dbReference type="Pfam" id="PF18085"/>
    </source>
</evidence>
<keyword evidence="2" id="KW-0547">Nucleotide-binding</keyword>